<accession>A0ABU8YPX9</accession>
<reference evidence="1 2" key="1">
    <citation type="journal article" date="2020" name="Harmful Algae">
        <title>Molecular and morphological characterization of a novel dihydroanatoxin-a producing Microcoleus species (cyanobacteria) from the Russian River, California, USA.</title>
        <authorList>
            <person name="Conklin K.Y."/>
            <person name="Stancheva R."/>
            <person name="Otten T.G."/>
            <person name="Fadness R."/>
            <person name="Boyer G.L."/>
            <person name="Read B."/>
            <person name="Zhang X."/>
            <person name="Sheath R.G."/>
        </authorList>
    </citation>
    <scope>NUCLEOTIDE SEQUENCE [LARGE SCALE GENOMIC DNA]</scope>
    <source>
        <strain evidence="1 2">PTRS2</strain>
    </source>
</reference>
<name>A0ABU8YPX9_9CYAN</name>
<dbReference type="EMBL" id="JBBLXS010000214">
    <property type="protein sequence ID" value="MEK0186418.1"/>
    <property type="molecule type" value="Genomic_DNA"/>
</dbReference>
<keyword evidence="2" id="KW-1185">Reference proteome</keyword>
<proteinExistence type="predicted"/>
<evidence type="ECO:0000313" key="2">
    <source>
        <dbReference type="Proteomes" id="UP001384579"/>
    </source>
</evidence>
<sequence>GGKEIQMGSKKGLTYIIELRYYSTISSIVPQLRYNYKFDRFNYRWGSSCEAIGEKLTPSRAKSP</sequence>
<dbReference type="Proteomes" id="UP001384579">
    <property type="component" value="Unassembled WGS sequence"/>
</dbReference>
<comment type="caution">
    <text evidence="1">The sequence shown here is derived from an EMBL/GenBank/DDBJ whole genome shotgun (WGS) entry which is preliminary data.</text>
</comment>
<gene>
    <name evidence="1" type="ORF">WMG39_16405</name>
</gene>
<organism evidence="1 2">
    <name type="scientific">Microcoleus anatoxicus PTRS2</name>
    <dbReference type="NCBI Taxonomy" id="2705321"/>
    <lineage>
        <taxon>Bacteria</taxon>
        <taxon>Bacillati</taxon>
        <taxon>Cyanobacteriota</taxon>
        <taxon>Cyanophyceae</taxon>
        <taxon>Oscillatoriophycideae</taxon>
        <taxon>Oscillatoriales</taxon>
        <taxon>Microcoleaceae</taxon>
        <taxon>Microcoleus</taxon>
        <taxon>Microcoleus anatoxicus</taxon>
    </lineage>
</organism>
<feature type="non-terminal residue" evidence="1">
    <location>
        <position position="1"/>
    </location>
</feature>
<evidence type="ECO:0000313" key="1">
    <source>
        <dbReference type="EMBL" id="MEK0186418.1"/>
    </source>
</evidence>
<protein>
    <submittedName>
        <fullName evidence="1">Uncharacterized protein</fullName>
    </submittedName>
</protein>
<dbReference type="RefSeq" id="WP_340541604.1">
    <property type="nucleotide sequence ID" value="NZ_JBBLXS010000214.1"/>
</dbReference>